<feature type="compositionally biased region" description="Basic and acidic residues" evidence="1">
    <location>
        <begin position="227"/>
        <end position="248"/>
    </location>
</feature>
<keyword evidence="4" id="KW-1185">Reference proteome</keyword>
<protein>
    <submittedName>
        <fullName evidence="3">Uncharacterized protein</fullName>
    </submittedName>
</protein>
<feature type="signal peptide" evidence="2">
    <location>
        <begin position="1"/>
        <end position="22"/>
    </location>
</feature>
<feature type="chain" id="PRO_5041403503" evidence="2">
    <location>
        <begin position="23"/>
        <end position="569"/>
    </location>
</feature>
<evidence type="ECO:0000256" key="1">
    <source>
        <dbReference type="SAM" id="MobiDB-lite"/>
    </source>
</evidence>
<evidence type="ECO:0000313" key="4">
    <source>
        <dbReference type="Proteomes" id="UP001163846"/>
    </source>
</evidence>
<organism evidence="3 4">
    <name type="scientific">Lentinula raphanica</name>
    <dbReference type="NCBI Taxonomy" id="153919"/>
    <lineage>
        <taxon>Eukaryota</taxon>
        <taxon>Fungi</taxon>
        <taxon>Dikarya</taxon>
        <taxon>Basidiomycota</taxon>
        <taxon>Agaricomycotina</taxon>
        <taxon>Agaricomycetes</taxon>
        <taxon>Agaricomycetidae</taxon>
        <taxon>Agaricales</taxon>
        <taxon>Marasmiineae</taxon>
        <taxon>Omphalotaceae</taxon>
        <taxon>Lentinula</taxon>
    </lineage>
</organism>
<dbReference type="PANTHER" id="PTHR35204">
    <property type="entry name" value="YALI0A21131P"/>
    <property type="match status" value="1"/>
</dbReference>
<proteinExistence type="predicted"/>
<dbReference type="InterPro" id="IPR038921">
    <property type="entry name" value="YOR389W-like"/>
</dbReference>
<gene>
    <name evidence="3" type="ORF">F5878DRAFT_35221</name>
</gene>
<keyword evidence="2" id="KW-0732">Signal</keyword>
<reference evidence="3" key="1">
    <citation type="submission" date="2022-08" db="EMBL/GenBank/DDBJ databases">
        <authorList>
            <consortium name="DOE Joint Genome Institute"/>
            <person name="Min B."/>
            <person name="Riley R."/>
            <person name="Sierra-Patev S."/>
            <person name="Naranjo-Ortiz M."/>
            <person name="Looney B."/>
            <person name="Konkel Z."/>
            <person name="Slot J.C."/>
            <person name="Sakamoto Y."/>
            <person name="Steenwyk J.L."/>
            <person name="Rokas A."/>
            <person name="Carro J."/>
            <person name="Camarero S."/>
            <person name="Ferreira P."/>
            <person name="Molpeceres G."/>
            <person name="Ruiz-Duenas F.J."/>
            <person name="Serrano A."/>
            <person name="Henrissat B."/>
            <person name="Drula E."/>
            <person name="Hughes K.W."/>
            <person name="Mata J.L."/>
            <person name="Ishikawa N.K."/>
            <person name="Vargas-Isla R."/>
            <person name="Ushijima S."/>
            <person name="Smith C.A."/>
            <person name="Ahrendt S."/>
            <person name="Andreopoulos W."/>
            <person name="He G."/>
            <person name="Labutti K."/>
            <person name="Lipzen A."/>
            <person name="Ng V."/>
            <person name="Sandor L."/>
            <person name="Barry K."/>
            <person name="Martinez A.T."/>
            <person name="Xiao Y."/>
            <person name="Gibbons J.G."/>
            <person name="Terashima K."/>
            <person name="Hibbett D.S."/>
            <person name="Grigoriev I.V."/>
        </authorList>
    </citation>
    <scope>NUCLEOTIDE SEQUENCE</scope>
    <source>
        <strain evidence="3">TFB9207</strain>
    </source>
</reference>
<accession>A0AA38PEA2</accession>
<dbReference type="PANTHER" id="PTHR35204:SF1">
    <property type="entry name" value="ENTEROTOXIN"/>
    <property type="match status" value="1"/>
</dbReference>
<comment type="caution">
    <text evidence="3">The sequence shown here is derived from an EMBL/GenBank/DDBJ whole genome shotgun (WGS) entry which is preliminary data.</text>
</comment>
<dbReference type="Proteomes" id="UP001163846">
    <property type="component" value="Unassembled WGS sequence"/>
</dbReference>
<name>A0AA38PEA2_9AGAR</name>
<sequence length="569" mass="64156">MEILRVIQKSFGVLLLFTSTFAHDLSNSTAPYIFNELYSLLIHWPNNFHPNGHTIVPGILEPYTLLYHARKDTANPPPSPEWLAFDPEMSYAVMATKIPGPTYMYTYRTTRPAKILYFNGMSAAWGEGWLDTQYTVITGMGKTNGSRNNDVSLWDDYGRAKGLCEWGQHRGFEGIVRMNAGFEVIWCDFDSSSLRFVSSLNITPPGTPEARRSFPFPHNAIQHTGYRDSAEELPLRPPDRGPGRDRRPGGGGDPGRHGPWGMITAPLAHSGFLEWMRAATRYKSTTQPHISLYTHQMVSFYHPRYHSLYPSRSGKLMQEHFIWEHVSDEDVCVFLEELDSVVRADLQGTGFDWQAAALDVVAFWSDRIAQMQNLLEGVNRTSNLTQVVTAVQRLSYSPLDPFIAYGEALNASGHDIFFKLRSSPSLLDGTIAPNTTAFERCTYSSTEFLVDPELQALMTPQERVLLMSMETVLERLCTDFGILLAESTDATDSDSFSILVSAWHDRMTSLMGWLEWSSWLRCEELCDLDSVCSMPAWPITWGGGAPGTPGRDNPNIDFLKPTCRKLNMW</sequence>
<dbReference type="AlphaFoldDB" id="A0AA38PEA2"/>
<evidence type="ECO:0000256" key="2">
    <source>
        <dbReference type="SAM" id="SignalP"/>
    </source>
</evidence>
<dbReference type="EMBL" id="MU806053">
    <property type="protein sequence ID" value="KAJ3841078.1"/>
    <property type="molecule type" value="Genomic_DNA"/>
</dbReference>
<evidence type="ECO:0000313" key="3">
    <source>
        <dbReference type="EMBL" id="KAJ3841078.1"/>
    </source>
</evidence>
<feature type="region of interest" description="Disordered" evidence="1">
    <location>
        <begin position="227"/>
        <end position="260"/>
    </location>
</feature>